<dbReference type="PANTHER" id="PTHR23507">
    <property type="entry name" value="ZGC:174356"/>
    <property type="match status" value="1"/>
</dbReference>
<evidence type="ECO:0000256" key="3">
    <source>
        <dbReference type="ARBA" id="ARBA00022989"/>
    </source>
</evidence>
<reference evidence="7" key="1">
    <citation type="submission" date="2011-08" db="EMBL/GenBank/DDBJ databases">
        <authorList>
            <person name="Rombauts S."/>
        </authorList>
    </citation>
    <scope>NUCLEOTIDE SEQUENCE</scope>
    <source>
        <strain evidence="7">London</strain>
    </source>
</reference>
<feature type="transmembrane region" description="Helical" evidence="5">
    <location>
        <begin position="338"/>
        <end position="358"/>
    </location>
</feature>
<dbReference type="PANTHER" id="PTHR23507:SF1">
    <property type="entry name" value="FI18259P1-RELATED"/>
    <property type="match status" value="1"/>
</dbReference>
<keyword evidence="3 5" id="KW-1133">Transmembrane helix</keyword>
<feature type="transmembrane region" description="Helical" evidence="5">
    <location>
        <begin position="82"/>
        <end position="100"/>
    </location>
</feature>
<feature type="transmembrane region" description="Helical" evidence="5">
    <location>
        <begin position="370"/>
        <end position="390"/>
    </location>
</feature>
<keyword evidence="7" id="KW-1185">Reference proteome</keyword>
<dbReference type="Proteomes" id="UP000015104">
    <property type="component" value="Unassembled WGS sequence"/>
</dbReference>
<dbReference type="HOGENOM" id="CLU_028365_0_0_1"/>
<dbReference type="AlphaFoldDB" id="T1L0V3"/>
<evidence type="ECO:0000256" key="1">
    <source>
        <dbReference type="ARBA" id="ARBA00004141"/>
    </source>
</evidence>
<evidence type="ECO:0008006" key="8">
    <source>
        <dbReference type="Google" id="ProtNLM"/>
    </source>
</evidence>
<feature type="transmembrane region" description="Helical" evidence="5">
    <location>
        <begin position="461"/>
        <end position="483"/>
    </location>
</feature>
<dbReference type="GO" id="GO:0022857">
    <property type="term" value="F:transmembrane transporter activity"/>
    <property type="evidence" value="ECO:0007669"/>
    <property type="project" value="TreeGrafter"/>
</dbReference>
<protein>
    <recommendedName>
        <fullName evidence="8">Major facilitator superfamily (MFS) profile domain-containing protein</fullName>
    </recommendedName>
</protein>
<feature type="transmembrane region" description="Helical" evidence="5">
    <location>
        <begin position="12"/>
        <end position="33"/>
    </location>
</feature>
<evidence type="ECO:0000256" key="2">
    <source>
        <dbReference type="ARBA" id="ARBA00022692"/>
    </source>
</evidence>
<reference evidence="6" key="2">
    <citation type="submission" date="2015-06" db="UniProtKB">
        <authorList>
            <consortium name="EnsemblMetazoa"/>
        </authorList>
    </citation>
    <scope>IDENTIFICATION</scope>
</reference>
<organism evidence="6 7">
    <name type="scientific">Tetranychus urticae</name>
    <name type="common">Two-spotted spider mite</name>
    <dbReference type="NCBI Taxonomy" id="32264"/>
    <lineage>
        <taxon>Eukaryota</taxon>
        <taxon>Metazoa</taxon>
        <taxon>Ecdysozoa</taxon>
        <taxon>Arthropoda</taxon>
        <taxon>Chelicerata</taxon>
        <taxon>Arachnida</taxon>
        <taxon>Acari</taxon>
        <taxon>Acariformes</taxon>
        <taxon>Trombidiformes</taxon>
        <taxon>Prostigmata</taxon>
        <taxon>Eleutherengona</taxon>
        <taxon>Raphignathae</taxon>
        <taxon>Tetranychoidea</taxon>
        <taxon>Tetranychidae</taxon>
        <taxon>Tetranychus</taxon>
    </lineage>
</organism>
<accession>T1L0V3</accession>
<dbReference type="SUPFAM" id="SSF103473">
    <property type="entry name" value="MFS general substrate transporter"/>
    <property type="match status" value="1"/>
</dbReference>
<dbReference type="EMBL" id="CAEY01000872">
    <property type="status" value="NOT_ANNOTATED_CDS"/>
    <property type="molecule type" value="Genomic_DNA"/>
</dbReference>
<feature type="transmembrane region" description="Helical" evidence="5">
    <location>
        <begin position="214"/>
        <end position="236"/>
    </location>
</feature>
<name>T1L0V3_TETUR</name>
<feature type="transmembrane region" description="Helical" evidence="5">
    <location>
        <begin position="396"/>
        <end position="417"/>
    </location>
</feature>
<feature type="transmembrane region" description="Helical" evidence="5">
    <location>
        <begin position="177"/>
        <end position="202"/>
    </location>
</feature>
<keyword evidence="4 5" id="KW-0472">Membrane</keyword>
<comment type="subcellular location">
    <subcellularLocation>
        <location evidence="1">Membrane</location>
        <topology evidence="1">Multi-pass membrane protein</topology>
    </subcellularLocation>
</comment>
<evidence type="ECO:0000313" key="7">
    <source>
        <dbReference type="Proteomes" id="UP000015104"/>
    </source>
</evidence>
<evidence type="ECO:0000256" key="5">
    <source>
        <dbReference type="SAM" id="Phobius"/>
    </source>
</evidence>
<dbReference type="Gene3D" id="1.20.1250.20">
    <property type="entry name" value="MFS general substrate transporter like domains"/>
    <property type="match status" value="1"/>
</dbReference>
<dbReference type="GO" id="GO:0016020">
    <property type="term" value="C:membrane"/>
    <property type="evidence" value="ECO:0007669"/>
    <property type="project" value="UniProtKB-SubCell"/>
</dbReference>
<evidence type="ECO:0000256" key="4">
    <source>
        <dbReference type="ARBA" id="ARBA00023136"/>
    </source>
</evidence>
<feature type="transmembrane region" description="Helical" evidence="5">
    <location>
        <begin position="112"/>
        <end position="129"/>
    </location>
</feature>
<evidence type="ECO:0000313" key="6">
    <source>
        <dbReference type="EnsemblMetazoa" id="tetur30g02070.1"/>
    </source>
</evidence>
<dbReference type="EnsemblMetazoa" id="tetur30g02070.1">
    <property type="protein sequence ID" value="tetur30g02070.1"/>
    <property type="gene ID" value="tetur30g02070"/>
</dbReference>
<feature type="transmembrane region" description="Helical" evidence="5">
    <location>
        <begin position="141"/>
        <end position="165"/>
    </location>
</feature>
<feature type="transmembrane region" description="Helical" evidence="5">
    <location>
        <begin position="301"/>
        <end position="318"/>
    </location>
</feature>
<feature type="transmembrane region" description="Helical" evidence="5">
    <location>
        <begin position="429"/>
        <end position="449"/>
    </location>
</feature>
<dbReference type="eggNOG" id="KOG2816">
    <property type="taxonomic scope" value="Eukaryota"/>
</dbReference>
<dbReference type="InterPro" id="IPR036259">
    <property type="entry name" value="MFS_trans_sf"/>
</dbReference>
<proteinExistence type="predicted"/>
<keyword evidence="2 5" id="KW-0812">Transmembrane</keyword>
<sequence length="549" mass="61361">MVLTAKELLKLVKLLKIDVFFMLAVFSFFMPLVTVNQLSQDKYCINNYSVNESICLELEKHASDSYTPIRNIVLEKATTLKMYSTIIITVPGVVFSLFLGTWVDTYPGHTRYILTLGPICVILQNFILIHQCLAFDIKPVALLYANIPVALSGALAVLMTGVYTYTTRKTQPKYRAIRFAILELFFSFSIPLSTTIGGSVLAMKPWFPSQHRNYIGVFIISIISSAVAALWVAIFLNDAESSKEKLDNIDTSKGEHDQVGKPHNPENVPKNTNIILEIINIRNVANTLNTAFKKRDHNGRFFLLFTMVSMAVCLIGYMGENAIGFQFAQRVYHWNAEYYSYMSGTIILIPALVTTITPPILIHKFHLHDTAIGIIGSVSIVVYMFVRGLVLNSAGFFISTVLGSLMGLLPICNRAVVARIIKYNEIGQIYAFLSCIESTGPLISSLFFSELFNATIDDAPGFVYIAAGFVVSFTLVHMVWLYFTRKTWDLVVLGQMSPSDVPTSSNVTQRIASELAVDQKNIDINPAQIERQNVCDINEQSEEIVTREV</sequence>